<evidence type="ECO:0000313" key="1">
    <source>
        <dbReference type="EMBL" id="KAG2298199.1"/>
    </source>
</evidence>
<name>A0A8X7V115_BRACI</name>
<organism evidence="1 2">
    <name type="scientific">Brassica carinata</name>
    <name type="common">Ethiopian mustard</name>
    <name type="synonym">Abyssinian cabbage</name>
    <dbReference type="NCBI Taxonomy" id="52824"/>
    <lineage>
        <taxon>Eukaryota</taxon>
        <taxon>Viridiplantae</taxon>
        <taxon>Streptophyta</taxon>
        <taxon>Embryophyta</taxon>
        <taxon>Tracheophyta</taxon>
        <taxon>Spermatophyta</taxon>
        <taxon>Magnoliopsida</taxon>
        <taxon>eudicotyledons</taxon>
        <taxon>Gunneridae</taxon>
        <taxon>Pentapetalae</taxon>
        <taxon>rosids</taxon>
        <taxon>malvids</taxon>
        <taxon>Brassicales</taxon>
        <taxon>Brassicaceae</taxon>
        <taxon>Brassiceae</taxon>
        <taxon>Brassica</taxon>
    </lineage>
</organism>
<dbReference type="Proteomes" id="UP000886595">
    <property type="component" value="Unassembled WGS sequence"/>
</dbReference>
<dbReference type="AlphaFoldDB" id="A0A8X7V115"/>
<comment type="caution">
    <text evidence="1">The sequence shown here is derived from an EMBL/GenBank/DDBJ whole genome shotgun (WGS) entry which is preliminary data.</text>
</comment>
<proteinExistence type="predicted"/>
<gene>
    <name evidence="1" type="ORF">Bca52824_034671</name>
</gene>
<keyword evidence="2" id="KW-1185">Reference proteome</keyword>
<evidence type="ECO:0000313" key="2">
    <source>
        <dbReference type="Proteomes" id="UP000886595"/>
    </source>
</evidence>
<reference evidence="1 2" key="1">
    <citation type="submission" date="2020-02" db="EMBL/GenBank/DDBJ databases">
        <authorList>
            <person name="Ma Q."/>
            <person name="Huang Y."/>
            <person name="Song X."/>
            <person name="Pei D."/>
        </authorList>
    </citation>
    <scope>NUCLEOTIDE SEQUENCE [LARGE SCALE GENOMIC DNA]</scope>
    <source>
        <strain evidence="1">Sxm20200214</strain>
        <tissue evidence="1">Leaf</tissue>
    </source>
</reference>
<sequence length="80" mass="9141">MEEDQYSSFRCCRHDFKPPSLQMKLVGRNIALSGMKRKLELLLQKKVMFGGAVVKKIGGERDVVVVVFTSHGLMLEEEDR</sequence>
<accession>A0A8X7V115</accession>
<protein>
    <submittedName>
        <fullName evidence="1">Uncharacterized protein</fullName>
    </submittedName>
</protein>
<dbReference type="EMBL" id="JAAMPC010000008">
    <property type="protein sequence ID" value="KAG2298199.1"/>
    <property type="molecule type" value="Genomic_DNA"/>
</dbReference>